<sequence length="773" mass="87958">MKCKLTLLVVLGIFSGLLTAQNIKLSGRVVDKSNTQPIEFANISLLKDDSTFVAGIYSDIDGRFSFNNAVGDYLVSISYMGYQTSYTPVKHLTDNKDLGDINIEPSSVMLDGVTVTAQSVINKSDRKLITPSGEQVKTSANGFDLLKKLQLPRIEVNPLTNAISTTGNGEVQLRINGVKVTNADVQSLKPEDIIRIEFHDDPGVRYGNAAAVIDYITRRSISGGNVNGDFMNNLSDGLGFAEDNLSAKYNNKKSEFSVNSYYSYRKINWVQANNESFVFPDHTINREEMGDPTLFKERNSNTSLNYSLMDKDNYFFNATFRYNYSHSPNMYSDRNSKLLTSDNNIPLIISDHSTEKTKSPALDLYFQKNLKNEQLLIFNVVGTYIDAHNTRLYQEHREKNAITDIYSDISGSKYSLIAEGIYERKIGDGKLTSGLKHMQVYSNNEYKGTTTADVSMKQAETYAYSEYQLKKGKFTYMANITAVRFYYSQAAKSQEKYSLQPSARITYNPNDNLYFRYRFNMWNNTPSLSDLNNVEQAIDSLQIRRGNPYLKTEQTYNHTFTSGYNKGIFGVELFSRYKYNSDPIMESVLFEDGVFVRTNQNQRSHEHLQAQISFKLKPLKDHLTITFAPGINHYISKGLDYTHKYTNRFFRLSVDGSYKNFTGSFNYYSPWDYFYGESLNNGERIHMAGLGYSKPKWSVMIGAFNPFGGHYKRENENWSDLNPVKSRISTGSLTRMYTIKFTFNLDFGRKFSGGDKRINNSDTDSGIMSGAKK</sequence>
<dbReference type="STRING" id="1121485.GCA_000426485_00513"/>
<keyword evidence="4" id="KW-1185">Reference proteome</keyword>
<comment type="caution">
    <text evidence="3">The sequence shown here is derived from an EMBL/GenBank/DDBJ whole genome shotgun (WGS) entry which is preliminary data.</text>
</comment>
<keyword evidence="3" id="KW-0675">Receptor</keyword>
<feature type="chain" id="PRO_5021331986" evidence="1">
    <location>
        <begin position="21"/>
        <end position="773"/>
    </location>
</feature>
<name>A0A4Y8L055_9BACT</name>
<protein>
    <submittedName>
        <fullName evidence="3">TonB-dependent receptor</fullName>
    </submittedName>
</protein>
<evidence type="ECO:0000256" key="1">
    <source>
        <dbReference type="SAM" id="SignalP"/>
    </source>
</evidence>
<dbReference type="Pfam" id="PF13715">
    <property type="entry name" value="CarbopepD_reg_2"/>
    <property type="match status" value="1"/>
</dbReference>
<organism evidence="3 4">
    <name type="scientific">Dysgonomonas capnocytophagoides</name>
    <dbReference type="NCBI Taxonomy" id="45254"/>
    <lineage>
        <taxon>Bacteria</taxon>
        <taxon>Pseudomonadati</taxon>
        <taxon>Bacteroidota</taxon>
        <taxon>Bacteroidia</taxon>
        <taxon>Bacteroidales</taxon>
        <taxon>Dysgonomonadaceae</taxon>
        <taxon>Dysgonomonas</taxon>
    </lineage>
</organism>
<dbReference type="RefSeq" id="WP_026627783.1">
    <property type="nucleotide sequence ID" value="NZ_JAWZLG010000015.1"/>
</dbReference>
<dbReference type="SUPFAM" id="SSF49464">
    <property type="entry name" value="Carboxypeptidase regulatory domain-like"/>
    <property type="match status" value="1"/>
</dbReference>
<dbReference type="AlphaFoldDB" id="A0A4Y8L055"/>
<dbReference type="Pfam" id="PF14905">
    <property type="entry name" value="OMP_b-brl_3"/>
    <property type="match status" value="1"/>
</dbReference>
<evidence type="ECO:0000313" key="3">
    <source>
        <dbReference type="EMBL" id="TFD96089.1"/>
    </source>
</evidence>
<evidence type="ECO:0000313" key="4">
    <source>
        <dbReference type="Proteomes" id="UP000297861"/>
    </source>
</evidence>
<dbReference type="EMBL" id="SOML01000006">
    <property type="protein sequence ID" value="TFD96089.1"/>
    <property type="molecule type" value="Genomic_DNA"/>
</dbReference>
<proteinExistence type="predicted"/>
<dbReference type="InterPro" id="IPR008969">
    <property type="entry name" value="CarboxyPept-like_regulatory"/>
</dbReference>
<dbReference type="InterPro" id="IPR041700">
    <property type="entry name" value="OMP_b-brl_3"/>
</dbReference>
<dbReference type="Gene3D" id="2.60.40.1120">
    <property type="entry name" value="Carboxypeptidase-like, regulatory domain"/>
    <property type="match status" value="1"/>
</dbReference>
<dbReference type="Proteomes" id="UP000297861">
    <property type="component" value="Unassembled WGS sequence"/>
</dbReference>
<feature type="domain" description="Outer membrane protein beta-barrel" evidence="2">
    <location>
        <begin position="394"/>
        <end position="742"/>
    </location>
</feature>
<dbReference type="OrthoDB" id="1098137at2"/>
<keyword evidence="1" id="KW-0732">Signal</keyword>
<feature type="signal peptide" evidence="1">
    <location>
        <begin position="1"/>
        <end position="20"/>
    </location>
</feature>
<accession>A0A4Y8L055</accession>
<dbReference type="SUPFAM" id="SSF56935">
    <property type="entry name" value="Porins"/>
    <property type="match status" value="1"/>
</dbReference>
<gene>
    <name evidence="3" type="ORF">E2605_10880</name>
</gene>
<reference evidence="3 4" key="1">
    <citation type="submission" date="2019-03" db="EMBL/GenBank/DDBJ databases">
        <title>San Antonio Military Medical Center submission to MRSN (WRAIR), pending publication.</title>
        <authorList>
            <person name="Blyth D.M."/>
            <person name="Mccarthy S.L."/>
            <person name="Schall S.E."/>
            <person name="Stam J.A."/>
            <person name="Ong A.C."/>
            <person name="Mcgann P.T."/>
        </authorList>
    </citation>
    <scope>NUCLEOTIDE SEQUENCE [LARGE SCALE GENOMIC DNA]</scope>
    <source>
        <strain evidence="3 4">MRSN571793</strain>
    </source>
</reference>
<evidence type="ECO:0000259" key="2">
    <source>
        <dbReference type="Pfam" id="PF14905"/>
    </source>
</evidence>